<evidence type="ECO:0000256" key="2">
    <source>
        <dbReference type="ARBA" id="ARBA00022679"/>
    </source>
</evidence>
<keyword evidence="2 7" id="KW-0808">Transferase</keyword>
<dbReference type="EC" id="2.7.4.1" evidence="7 8"/>
<dbReference type="PROSITE" id="PS50035">
    <property type="entry name" value="PLD"/>
    <property type="match status" value="1"/>
</dbReference>
<sequence>MKLFKSADLIRKSKYISRDLSWMRFNYRVLDQVQDSSRGLFDKLKFLAITSSNLDEFFMIRVGSLYNYLDYGKERIDYSGLRELPFRRKLLDFAHRFVNDQSLTYLNELKPNFEKNGFNILKMADLTELEVKKADGYFKNTVFPLLTPMMYDSYHGFPLMMNQMLIFGVVTRIGSNGAVGLDGEAEKGQERLTFVQIPQNLTRFFELIRKDKVIFVPIEEVVREFLPRLFRNVEIISADLFRITRNGDFTLEESDDIDNDFIKEIQVGLKTRKRGRVVRVEVEPNASPTLMAVLRERWNIDNGNVFVINSLIDLKGLWQIVRHANFRGKTAKQPATVPPLSLPEGADDNLFEYLKHHDVLLHHPYNSIEPMVRLLEQAAVDPHVLGIKQTIYRLADDSRVSAALLKAAENGKHVSVLFEVKARFDEEKNIREGARLEKAGCFVIYGVSKYKTHTKLLMIIRKEGEKVTRYVHIGSGNYNEQTARLYTDVSLLTTNDTYGHDVSEFFNVITGHSQPDDYEYLITAPKDMRQQLIHLIREEVKHAKKGQASGIVMKMNSLEDKEMIDEFYKAAKAGVPIRFIVRGICCLRPGRPGLSDNIEVRSIVGEYLEHTRLFYFHNGGDAKVYAGSADIMVRSFDRRIEALFLIVNPQLKREAINILMMNMMDNQNSYVMREDGAYIRQQPAPGEPVVNVHRDFFKRDEAQLATATPEGLMALMGVQAQRRLDVATALLESQEAAATEAAEAAETDVDDAFGEGEQEEICEDDSTPVGHIDEEGVGADAVPEQPVSASKQR</sequence>
<feature type="binding site" evidence="7">
    <location>
        <position position="53"/>
    </location>
    <ligand>
        <name>ATP</name>
        <dbReference type="ChEBI" id="CHEBI:30616"/>
    </ligand>
</feature>
<comment type="caution">
    <text evidence="11">The sequence shown here is derived from an EMBL/GenBank/DDBJ whole genome shotgun (WGS) entry which is preliminary data.</text>
</comment>
<feature type="active site" description="Phosphohistidine intermediate" evidence="7">
    <location>
        <position position="453"/>
    </location>
</feature>
<dbReference type="Pfam" id="PF13089">
    <property type="entry name" value="PP_kinase_N"/>
    <property type="match status" value="1"/>
</dbReference>
<comment type="function">
    <text evidence="7 8">Catalyzes the reversible transfer of the terminal phosphate of ATP to form a long-chain polyphosphate (polyP).</text>
</comment>
<proteinExistence type="inferred from homology"/>
<evidence type="ECO:0000256" key="6">
    <source>
        <dbReference type="ARBA" id="ARBA00022842"/>
    </source>
</evidence>
<evidence type="ECO:0000256" key="3">
    <source>
        <dbReference type="ARBA" id="ARBA00022741"/>
    </source>
</evidence>
<accession>A0ABQ2AE88</accession>
<evidence type="ECO:0000256" key="9">
    <source>
        <dbReference type="SAM" id="MobiDB-lite"/>
    </source>
</evidence>
<comment type="PTM">
    <text evidence="7 8">An intermediate of this reaction is the autophosphorylated ppk in which a phosphate is covalently linked to a histidine residue through a N-P bond.</text>
</comment>
<dbReference type="PIRSF" id="PIRSF015589">
    <property type="entry name" value="PP_kinase"/>
    <property type="match status" value="1"/>
</dbReference>
<keyword evidence="4 7" id="KW-0418">Kinase</keyword>
<dbReference type="Gene3D" id="3.30.870.10">
    <property type="entry name" value="Endonuclease Chain A"/>
    <property type="match status" value="2"/>
</dbReference>
<evidence type="ECO:0000313" key="11">
    <source>
        <dbReference type="EMBL" id="GGH89572.1"/>
    </source>
</evidence>
<feature type="binding site" evidence="7">
    <location>
        <position position="486"/>
    </location>
    <ligand>
        <name>ATP</name>
        <dbReference type="ChEBI" id="CHEBI:30616"/>
    </ligand>
</feature>
<gene>
    <name evidence="7" type="primary">ppk</name>
    <name evidence="11" type="ORF">GCM10011495_33480</name>
</gene>
<feature type="domain" description="PLD phosphodiesterase" evidence="10">
    <location>
        <begin position="448"/>
        <end position="482"/>
    </location>
</feature>
<dbReference type="Pfam" id="PF02503">
    <property type="entry name" value="PP_kinase"/>
    <property type="match status" value="1"/>
</dbReference>
<dbReference type="Pfam" id="PF17941">
    <property type="entry name" value="PP_kinase_C_1"/>
    <property type="match status" value="1"/>
</dbReference>
<keyword evidence="3 7" id="KW-0547">Nucleotide-binding</keyword>
<dbReference type="Gene3D" id="3.30.1840.10">
    <property type="entry name" value="Polyphosphate kinase middle domain"/>
    <property type="match status" value="1"/>
</dbReference>
<dbReference type="SUPFAM" id="SSF143724">
    <property type="entry name" value="PHP14-like"/>
    <property type="match status" value="1"/>
</dbReference>
<comment type="cofactor">
    <cofactor evidence="7">
        <name>Mg(2+)</name>
        <dbReference type="ChEBI" id="CHEBI:18420"/>
    </cofactor>
</comment>
<dbReference type="InterPro" id="IPR025200">
    <property type="entry name" value="PPK_C_dom2"/>
</dbReference>
<feature type="binding site" evidence="7">
    <location>
        <position position="582"/>
    </location>
    <ligand>
        <name>ATP</name>
        <dbReference type="ChEBI" id="CHEBI:30616"/>
    </ligand>
</feature>
<dbReference type="InterPro" id="IPR024953">
    <property type="entry name" value="PP_kinase_middle"/>
</dbReference>
<dbReference type="SUPFAM" id="SSF140356">
    <property type="entry name" value="PPK N-terminal domain-like"/>
    <property type="match status" value="1"/>
</dbReference>
<evidence type="ECO:0000256" key="4">
    <source>
        <dbReference type="ARBA" id="ARBA00022777"/>
    </source>
</evidence>
<dbReference type="InterPro" id="IPR025198">
    <property type="entry name" value="PPK_N_dom"/>
</dbReference>
<dbReference type="EMBL" id="BMGY01000042">
    <property type="protein sequence ID" value="GGH89572.1"/>
    <property type="molecule type" value="Genomic_DNA"/>
</dbReference>
<dbReference type="HAMAP" id="MF_00347">
    <property type="entry name" value="Polyphosphate_kinase"/>
    <property type="match status" value="1"/>
</dbReference>
<feature type="region of interest" description="Disordered" evidence="9">
    <location>
        <begin position="737"/>
        <end position="793"/>
    </location>
</feature>
<name>A0ABQ2AE88_9BACT</name>
<dbReference type="RefSeq" id="WP_229749081.1">
    <property type="nucleotide sequence ID" value="NZ_BMGY01000042.1"/>
</dbReference>
<dbReference type="Gene3D" id="1.20.58.310">
    <property type="entry name" value="Polyphosphate kinase N-terminal domain"/>
    <property type="match status" value="1"/>
</dbReference>
<evidence type="ECO:0000313" key="12">
    <source>
        <dbReference type="Proteomes" id="UP000637774"/>
    </source>
</evidence>
<dbReference type="Pfam" id="PF13090">
    <property type="entry name" value="PP_kinase_C"/>
    <property type="match status" value="1"/>
</dbReference>
<organism evidence="11 12">
    <name type="scientific">Hymenobacter frigidus</name>
    <dbReference type="NCBI Taxonomy" id="1524095"/>
    <lineage>
        <taxon>Bacteria</taxon>
        <taxon>Pseudomonadati</taxon>
        <taxon>Bacteroidota</taxon>
        <taxon>Cytophagia</taxon>
        <taxon>Cytophagales</taxon>
        <taxon>Hymenobacteraceae</taxon>
        <taxon>Hymenobacter</taxon>
    </lineage>
</organism>
<dbReference type="InterPro" id="IPR001736">
    <property type="entry name" value="PLipase_D/transphosphatidylase"/>
</dbReference>
<dbReference type="InterPro" id="IPR036830">
    <property type="entry name" value="PP_kinase_middle_dom_sf"/>
</dbReference>
<keyword evidence="6 7" id="KW-0460">Magnesium</keyword>
<keyword evidence="1 7" id="KW-0597">Phosphoprotein</keyword>
<dbReference type="InterPro" id="IPR003414">
    <property type="entry name" value="PP_kinase"/>
</dbReference>
<feature type="binding site" evidence="7">
    <location>
        <position position="393"/>
    </location>
    <ligand>
        <name>Mg(2+)</name>
        <dbReference type="ChEBI" id="CHEBI:18420"/>
    </ligand>
</feature>
<feature type="binding site" evidence="7">
    <location>
        <position position="610"/>
    </location>
    <ligand>
        <name>ATP</name>
        <dbReference type="ChEBI" id="CHEBI:30616"/>
    </ligand>
</feature>
<feature type="binding site" evidence="7">
    <location>
        <position position="423"/>
    </location>
    <ligand>
        <name>Mg(2+)</name>
        <dbReference type="ChEBI" id="CHEBI:18420"/>
    </ligand>
</feature>
<evidence type="ECO:0000256" key="1">
    <source>
        <dbReference type="ARBA" id="ARBA00022553"/>
    </source>
</evidence>
<comment type="catalytic activity">
    <reaction evidence="7 8">
        <text>[phosphate](n) + ATP = [phosphate](n+1) + ADP</text>
        <dbReference type="Rhea" id="RHEA:19573"/>
        <dbReference type="Rhea" id="RHEA-COMP:9859"/>
        <dbReference type="Rhea" id="RHEA-COMP:14280"/>
        <dbReference type="ChEBI" id="CHEBI:16838"/>
        <dbReference type="ChEBI" id="CHEBI:30616"/>
        <dbReference type="ChEBI" id="CHEBI:456216"/>
        <dbReference type="EC" id="2.7.4.1"/>
    </reaction>
</comment>
<evidence type="ECO:0000259" key="10">
    <source>
        <dbReference type="PROSITE" id="PS50035"/>
    </source>
</evidence>
<dbReference type="InterPro" id="IPR036832">
    <property type="entry name" value="PPK_N_dom_sf"/>
</dbReference>
<protein>
    <recommendedName>
        <fullName evidence="7 8">Polyphosphate kinase</fullName>
        <ecNumber evidence="7 8">2.7.4.1</ecNumber>
    </recommendedName>
    <alternativeName>
        <fullName evidence="7">ATP-polyphosphate phosphotransferase</fullName>
    </alternativeName>
    <alternativeName>
        <fullName evidence="7">Polyphosphoric acid kinase</fullName>
    </alternativeName>
</protein>
<dbReference type="SUPFAM" id="SSF56024">
    <property type="entry name" value="Phospholipase D/nuclease"/>
    <property type="match status" value="2"/>
</dbReference>
<keyword evidence="7" id="KW-0479">Metal-binding</keyword>
<evidence type="ECO:0000256" key="7">
    <source>
        <dbReference type="HAMAP-Rule" id="MF_00347"/>
    </source>
</evidence>
<dbReference type="PANTHER" id="PTHR30218">
    <property type="entry name" value="POLYPHOSPHATE KINASE"/>
    <property type="match status" value="1"/>
</dbReference>
<dbReference type="InterPro" id="IPR041108">
    <property type="entry name" value="PP_kinase_C_1"/>
</dbReference>
<keyword evidence="12" id="KW-1185">Reference proteome</keyword>
<dbReference type="CDD" id="cd09168">
    <property type="entry name" value="PLDc_PaPPK1_C2_like"/>
    <property type="match status" value="1"/>
</dbReference>
<dbReference type="NCBIfam" id="NF003921">
    <property type="entry name" value="PRK05443.2-2"/>
    <property type="match status" value="1"/>
</dbReference>
<reference evidence="12" key="1">
    <citation type="journal article" date="2019" name="Int. J. Syst. Evol. Microbiol.">
        <title>The Global Catalogue of Microorganisms (GCM) 10K type strain sequencing project: providing services to taxonomists for standard genome sequencing and annotation.</title>
        <authorList>
            <consortium name="The Broad Institute Genomics Platform"/>
            <consortium name="The Broad Institute Genome Sequencing Center for Infectious Disease"/>
            <person name="Wu L."/>
            <person name="Ma J."/>
        </authorList>
    </citation>
    <scope>NUCLEOTIDE SEQUENCE [LARGE SCALE GENOMIC DNA]</scope>
    <source>
        <strain evidence="12">CGMCC 1.14966</strain>
    </source>
</reference>
<dbReference type="PANTHER" id="PTHR30218:SF0">
    <property type="entry name" value="POLYPHOSPHATE KINASE"/>
    <property type="match status" value="1"/>
</dbReference>
<dbReference type="Proteomes" id="UP000637774">
    <property type="component" value="Unassembled WGS sequence"/>
</dbReference>
<dbReference type="GO" id="GO:0016301">
    <property type="term" value="F:kinase activity"/>
    <property type="evidence" value="ECO:0007669"/>
    <property type="project" value="UniProtKB-KW"/>
</dbReference>
<keyword evidence="5 7" id="KW-0067">ATP-binding</keyword>
<comment type="similarity">
    <text evidence="7 8">Belongs to the polyphosphate kinase 1 (PPK1) family.</text>
</comment>
<feature type="compositionally biased region" description="Acidic residues" evidence="9">
    <location>
        <begin position="743"/>
        <end position="766"/>
    </location>
</feature>
<evidence type="ECO:0000256" key="8">
    <source>
        <dbReference type="RuleBase" id="RU003800"/>
    </source>
</evidence>
<evidence type="ECO:0000256" key="5">
    <source>
        <dbReference type="ARBA" id="ARBA00022840"/>
    </source>
</evidence>
<dbReference type="NCBIfam" id="TIGR03705">
    <property type="entry name" value="poly_P_kin"/>
    <property type="match status" value="1"/>
</dbReference>